<proteinExistence type="predicted"/>
<evidence type="ECO:0000313" key="1">
    <source>
        <dbReference type="EMBL" id="SDP14846.1"/>
    </source>
</evidence>
<dbReference type="STRING" id="91360.SAMN05660330_01938"/>
<dbReference type="AlphaFoldDB" id="A0A1H0QDT6"/>
<gene>
    <name evidence="1" type="ORF">SAMN05660330_01938</name>
</gene>
<protein>
    <submittedName>
        <fullName evidence="1">Uncharacterized protein</fullName>
    </submittedName>
</protein>
<accession>A0A1H0QDT6</accession>
<organism evidence="1 2">
    <name type="scientific">Desulforhopalus singaporensis</name>
    <dbReference type="NCBI Taxonomy" id="91360"/>
    <lineage>
        <taxon>Bacteria</taxon>
        <taxon>Pseudomonadati</taxon>
        <taxon>Thermodesulfobacteriota</taxon>
        <taxon>Desulfobulbia</taxon>
        <taxon>Desulfobulbales</taxon>
        <taxon>Desulfocapsaceae</taxon>
        <taxon>Desulforhopalus</taxon>
    </lineage>
</organism>
<sequence length="107" mass="12135">MWIAERKTGIIGNLLLYCISNLPVKFIFFDPNRFFLTFCRSALPKKADSSTVKNDPSFDTAPLTVSPKYQNIPGKIVVRHPPRKVLVNGHPLRNHLLEQNNGKKTGF</sequence>
<dbReference type="Proteomes" id="UP000199073">
    <property type="component" value="Unassembled WGS sequence"/>
</dbReference>
<dbReference type="EMBL" id="FNJI01000011">
    <property type="protein sequence ID" value="SDP14846.1"/>
    <property type="molecule type" value="Genomic_DNA"/>
</dbReference>
<evidence type="ECO:0000313" key="2">
    <source>
        <dbReference type="Proteomes" id="UP000199073"/>
    </source>
</evidence>
<name>A0A1H0QDT6_9BACT</name>
<keyword evidence="2" id="KW-1185">Reference proteome</keyword>
<reference evidence="1 2" key="1">
    <citation type="submission" date="2016-10" db="EMBL/GenBank/DDBJ databases">
        <authorList>
            <person name="de Groot N.N."/>
        </authorList>
    </citation>
    <scope>NUCLEOTIDE SEQUENCE [LARGE SCALE GENOMIC DNA]</scope>
    <source>
        <strain evidence="1 2">DSM 12130</strain>
    </source>
</reference>